<dbReference type="Gene3D" id="2.60.120.340">
    <property type="entry name" value="Nucleoplasmin core domain"/>
    <property type="match status" value="1"/>
</dbReference>
<organism evidence="3 4">
    <name type="scientific">Dictyostelium purpureum</name>
    <name type="common">Slime mold</name>
    <dbReference type="NCBI Taxonomy" id="5786"/>
    <lineage>
        <taxon>Eukaryota</taxon>
        <taxon>Amoebozoa</taxon>
        <taxon>Evosea</taxon>
        <taxon>Eumycetozoa</taxon>
        <taxon>Dictyostelia</taxon>
        <taxon>Dictyosteliales</taxon>
        <taxon>Dictyosteliaceae</taxon>
        <taxon>Dictyostelium</taxon>
    </lineage>
</organism>
<evidence type="ECO:0000256" key="1">
    <source>
        <dbReference type="SAM" id="MobiDB-lite"/>
    </source>
</evidence>
<sequence length="267" mass="29903">MMQFFGTLVTKDDPMDLQLDEGDVFHLTHAMIDPRSTGTGKVYLQAVISLMEEGEEIEDEEFENEIRVPICMLESGKTEQVSLDLHFNFEQIVKFELVGSEKSPNTVAITGTMITMEAGGCEDEDCDDEHCGIDHEDDEELDSDADEFNDSIDDEEEEEEEDIPTLIPAKPTKVTNKKAVATPDKAAANKPANKQQPAKQQPVKQEPQTPVKQQPAKQQPAKQQPAKQQPAKQQPVKQEPQSPAKPQQANNKRPQPQTENNKKKQKK</sequence>
<name>F0ZBX9_DICPU</name>
<dbReference type="GO" id="GO:0034605">
    <property type="term" value="P:cellular response to heat"/>
    <property type="evidence" value="ECO:0007669"/>
    <property type="project" value="EnsemblProtists"/>
</dbReference>
<accession>F0ZBX9</accession>
<dbReference type="STRING" id="5786.F0ZBX9"/>
<dbReference type="VEuPathDB" id="AmoebaDB:DICPUDRAFT_75879"/>
<proteinExistence type="predicted"/>
<dbReference type="EMBL" id="GL870974">
    <property type="protein sequence ID" value="EGC38538.1"/>
    <property type="molecule type" value="Genomic_DNA"/>
</dbReference>
<dbReference type="AlphaFoldDB" id="F0ZBX9"/>
<dbReference type="Pfam" id="PF17800">
    <property type="entry name" value="NPL"/>
    <property type="match status" value="1"/>
</dbReference>
<dbReference type="OrthoDB" id="1902587at2759"/>
<evidence type="ECO:0000259" key="2">
    <source>
        <dbReference type="Pfam" id="PF17800"/>
    </source>
</evidence>
<dbReference type="RefSeq" id="XP_003284909.1">
    <property type="nucleotide sequence ID" value="XM_003284861.1"/>
</dbReference>
<dbReference type="InParanoid" id="F0ZBX9"/>
<dbReference type="InterPro" id="IPR041232">
    <property type="entry name" value="NPL"/>
</dbReference>
<gene>
    <name evidence="3" type="ORF">DICPUDRAFT_75879</name>
</gene>
<protein>
    <recommendedName>
        <fullName evidence="2">Nucleoplasmin-like domain-containing protein</fullName>
    </recommendedName>
</protein>
<dbReference type="GeneID" id="10507015"/>
<dbReference type="OMA" id="MMQFFGT"/>
<feature type="compositionally biased region" description="Acidic residues" evidence="1">
    <location>
        <begin position="135"/>
        <end position="163"/>
    </location>
</feature>
<evidence type="ECO:0000313" key="3">
    <source>
        <dbReference type="EMBL" id="EGC38538.1"/>
    </source>
</evidence>
<evidence type="ECO:0000313" key="4">
    <source>
        <dbReference type="Proteomes" id="UP000001064"/>
    </source>
</evidence>
<feature type="region of interest" description="Disordered" evidence="1">
    <location>
        <begin position="120"/>
        <end position="267"/>
    </location>
</feature>
<feature type="domain" description="Nucleoplasmin-like" evidence="2">
    <location>
        <begin position="4"/>
        <end position="114"/>
    </location>
</feature>
<dbReference type="eggNOG" id="ENOG502RH5I">
    <property type="taxonomic scope" value="Eukaryota"/>
</dbReference>
<dbReference type="GO" id="GO:0000182">
    <property type="term" value="F:rDNA binding"/>
    <property type="evidence" value="ECO:0007669"/>
    <property type="project" value="EnsemblProtists"/>
</dbReference>
<dbReference type="KEGG" id="dpp:DICPUDRAFT_75879"/>
<dbReference type="GO" id="GO:0005730">
    <property type="term" value="C:nucleolus"/>
    <property type="evidence" value="ECO:0007669"/>
    <property type="project" value="EnsemblProtists"/>
</dbReference>
<dbReference type="FunCoup" id="F0ZBX9">
    <property type="interactions" value="490"/>
</dbReference>
<keyword evidence="4" id="KW-1185">Reference proteome</keyword>
<reference evidence="4" key="1">
    <citation type="journal article" date="2011" name="Genome Biol.">
        <title>Comparative genomics of the social amoebae Dictyostelium discoideum and Dictyostelium purpureum.</title>
        <authorList>
            <consortium name="US DOE Joint Genome Institute (JGI-PGF)"/>
            <person name="Sucgang R."/>
            <person name="Kuo A."/>
            <person name="Tian X."/>
            <person name="Salerno W."/>
            <person name="Parikh A."/>
            <person name="Feasley C.L."/>
            <person name="Dalin E."/>
            <person name="Tu H."/>
            <person name="Huang E."/>
            <person name="Barry K."/>
            <person name="Lindquist E."/>
            <person name="Shapiro H."/>
            <person name="Bruce D."/>
            <person name="Schmutz J."/>
            <person name="Salamov A."/>
            <person name="Fey P."/>
            <person name="Gaudet P."/>
            <person name="Anjard C."/>
            <person name="Babu M.M."/>
            <person name="Basu S."/>
            <person name="Bushmanova Y."/>
            <person name="van der Wel H."/>
            <person name="Katoh-Kurasawa M."/>
            <person name="Dinh C."/>
            <person name="Coutinho P.M."/>
            <person name="Saito T."/>
            <person name="Elias M."/>
            <person name="Schaap P."/>
            <person name="Kay R.R."/>
            <person name="Henrissat B."/>
            <person name="Eichinger L."/>
            <person name="Rivero F."/>
            <person name="Putnam N.H."/>
            <person name="West C.M."/>
            <person name="Loomis W.F."/>
            <person name="Chisholm R.L."/>
            <person name="Shaulsky G."/>
            <person name="Strassmann J.E."/>
            <person name="Queller D.C."/>
            <person name="Kuspa A."/>
            <person name="Grigoriev I.V."/>
        </authorList>
    </citation>
    <scope>NUCLEOTIDE SEQUENCE [LARGE SCALE GENOMIC DNA]</scope>
    <source>
        <strain evidence="4">QSDP1</strain>
    </source>
</reference>
<dbReference type="Proteomes" id="UP000001064">
    <property type="component" value="Unassembled WGS sequence"/>
</dbReference>
<feature type="compositionally biased region" description="Low complexity" evidence="1">
    <location>
        <begin position="183"/>
        <end position="241"/>
    </location>
</feature>
<feature type="compositionally biased region" description="Polar residues" evidence="1">
    <location>
        <begin position="244"/>
        <end position="259"/>
    </location>
</feature>